<keyword evidence="3" id="KW-0206">Cytoskeleton</keyword>
<protein>
    <recommendedName>
        <fullName evidence="6">Protein phosphatase 1 regulatory subunit 35 C-terminal domain-containing protein</fullName>
    </recommendedName>
</protein>
<evidence type="ECO:0000259" key="6">
    <source>
        <dbReference type="Pfam" id="PF15503"/>
    </source>
</evidence>
<feature type="compositionally biased region" description="Polar residues" evidence="5">
    <location>
        <begin position="18"/>
        <end position="28"/>
    </location>
</feature>
<keyword evidence="2" id="KW-0963">Cytoplasm</keyword>
<dbReference type="Pfam" id="PF15503">
    <property type="entry name" value="PPP1R35_C"/>
    <property type="match status" value="1"/>
</dbReference>
<proteinExistence type="inferred from homology"/>
<feature type="region of interest" description="Disordered" evidence="5">
    <location>
        <begin position="117"/>
        <end position="149"/>
    </location>
</feature>
<evidence type="ECO:0000256" key="2">
    <source>
        <dbReference type="ARBA" id="ARBA00022490"/>
    </source>
</evidence>
<organism evidence="7 8">
    <name type="scientific">Aphidius gifuensis</name>
    <name type="common">Parasitoid wasp</name>
    <dbReference type="NCBI Taxonomy" id="684658"/>
    <lineage>
        <taxon>Eukaryota</taxon>
        <taxon>Metazoa</taxon>
        <taxon>Ecdysozoa</taxon>
        <taxon>Arthropoda</taxon>
        <taxon>Hexapoda</taxon>
        <taxon>Insecta</taxon>
        <taxon>Pterygota</taxon>
        <taxon>Neoptera</taxon>
        <taxon>Endopterygota</taxon>
        <taxon>Hymenoptera</taxon>
        <taxon>Apocrita</taxon>
        <taxon>Ichneumonoidea</taxon>
        <taxon>Braconidae</taxon>
        <taxon>Aphidiinae</taxon>
        <taxon>Aphidius</taxon>
    </lineage>
</organism>
<evidence type="ECO:0000313" key="7">
    <source>
        <dbReference type="EMBL" id="KAF7993208.1"/>
    </source>
</evidence>
<gene>
    <name evidence="7" type="ORF">HCN44_006268</name>
</gene>
<dbReference type="OrthoDB" id="8191506at2759"/>
<comment type="subcellular location">
    <subcellularLocation>
        <location evidence="1">Cytoplasm</location>
        <location evidence="1">Cytoskeleton</location>
        <location evidence="1">Microtubule organizing center</location>
        <location evidence="1">Centrosome</location>
        <location evidence="1">Centriole</location>
    </subcellularLocation>
</comment>
<feature type="region of interest" description="Disordered" evidence="5">
    <location>
        <begin position="1"/>
        <end position="35"/>
    </location>
</feature>
<accession>A0A834XTK1</accession>
<dbReference type="InterPro" id="IPR029135">
    <property type="entry name" value="PPP1R35_C"/>
</dbReference>
<feature type="domain" description="Protein phosphatase 1 regulatory subunit 35 C-terminal" evidence="6">
    <location>
        <begin position="341"/>
        <end position="435"/>
    </location>
</feature>
<dbReference type="GO" id="GO:0005814">
    <property type="term" value="C:centriole"/>
    <property type="evidence" value="ECO:0007669"/>
    <property type="project" value="UniProtKB-SubCell"/>
</dbReference>
<sequence>MSDKDSGKSLSRPKVRFSQKSLETTNENAARPVRHGPVIRDIITLKKPVIIVRSQNTNKDDQTSKSSEKSTKTTAPKRFAENSSNLTENTVNIIDQLQEQTQKLKISSNKPIINLKNHKSTESVSSKLSSSKSSRSGHKPSVTFAEQEPKVVENVLQNRGQNNDNISKPQHTIEVPLLIIDDETSSKSLNDQSKVHHGHVSRSGNKENVVKKLSSNRSTTKLAPSKSESVKKISKTNSKPSTVTSRLTQSKPPKKSLPILKKSVPLSCREPKIPVAGTMACLKPRKKSNQVIVKKDVVKNKAGPLPNIYVGPGLPERKSPTTVCDVYKRPDVLSSNKLIKPEFNSSVGTMRKLQEVKKKKIVNDIDSLPNTYKNLIMGKMSSALDFPASETVFRDLVDISINENQLPSRITRSKDPEPRQKDIVPKLSDFFNPQYCKEYTEPSQIRPRTPEILDNWSAFTISDRIKSWKNRLDNN</sequence>
<evidence type="ECO:0000256" key="4">
    <source>
        <dbReference type="ARBA" id="ARBA00029452"/>
    </source>
</evidence>
<comment type="caution">
    <text evidence="7">The sequence shown here is derived from an EMBL/GenBank/DDBJ whole genome shotgun (WGS) entry which is preliminary data.</text>
</comment>
<evidence type="ECO:0000313" key="8">
    <source>
        <dbReference type="Proteomes" id="UP000639338"/>
    </source>
</evidence>
<evidence type="ECO:0000256" key="3">
    <source>
        <dbReference type="ARBA" id="ARBA00023212"/>
    </source>
</evidence>
<feature type="compositionally biased region" description="Basic and acidic residues" evidence="5">
    <location>
        <begin position="58"/>
        <end position="71"/>
    </location>
</feature>
<feature type="region of interest" description="Disordered" evidence="5">
    <location>
        <begin position="49"/>
        <end position="84"/>
    </location>
</feature>
<evidence type="ECO:0000256" key="5">
    <source>
        <dbReference type="SAM" id="MobiDB-lite"/>
    </source>
</evidence>
<dbReference type="EMBL" id="JACMRX010000003">
    <property type="protein sequence ID" value="KAF7993208.1"/>
    <property type="molecule type" value="Genomic_DNA"/>
</dbReference>
<feature type="compositionally biased region" description="Low complexity" evidence="5">
    <location>
        <begin position="122"/>
        <end position="134"/>
    </location>
</feature>
<evidence type="ECO:0000256" key="1">
    <source>
        <dbReference type="ARBA" id="ARBA00004114"/>
    </source>
</evidence>
<comment type="similarity">
    <text evidence="4">Belongs to the PPP1R35 family.</text>
</comment>
<name>A0A834XTK1_APHGI</name>
<dbReference type="AlphaFoldDB" id="A0A834XTK1"/>
<dbReference type="Proteomes" id="UP000639338">
    <property type="component" value="Unassembled WGS sequence"/>
</dbReference>
<reference evidence="7 8" key="1">
    <citation type="submission" date="2020-08" db="EMBL/GenBank/DDBJ databases">
        <title>Aphidius gifuensis genome sequencing and assembly.</title>
        <authorList>
            <person name="Du Z."/>
        </authorList>
    </citation>
    <scope>NUCLEOTIDE SEQUENCE [LARGE SCALE GENOMIC DNA]</scope>
    <source>
        <strain evidence="7">YNYX2018</strain>
        <tissue evidence="7">Adults</tissue>
    </source>
</reference>
<feature type="compositionally biased region" description="Polar residues" evidence="5">
    <location>
        <begin position="213"/>
        <end position="222"/>
    </location>
</feature>
<feature type="region of interest" description="Disordered" evidence="5">
    <location>
        <begin position="188"/>
        <end position="258"/>
    </location>
</feature>
<keyword evidence="8" id="KW-1185">Reference proteome</keyword>
<feature type="compositionally biased region" description="Polar residues" evidence="5">
    <location>
        <begin position="235"/>
        <end position="249"/>
    </location>
</feature>